<proteinExistence type="predicted"/>
<dbReference type="AlphaFoldDB" id="A0A378VS98"/>
<protein>
    <submittedName>
        <fullName evidence="1">Phage protein</fullName>
    </submittedName>
</protein>
<organism evidence="1 2">
    <name type="scientific">Neisseria meningitidis</name>
    <dbReference type="NCBI Taxonomy" id="487"/>
    <lineage>
        <taxon>Bacteria</taxon>
        <taxon>Pseudomonadati</taxon>
        <taxon>Pseudomonadota</taxon>
        <taxon>Betaproteobacteria</taxon>
        <taxon>Neisseriales</taxon>
        <taxon>Neisseriaceae</taxon>
        <taxon>Neisseria</taxon>
    </lineage>
</organism>
<dbReference type="EMBL" id="UGRP01000001">
    <property type="protein sequence ID" value="SUA19007.1"/>
    <property type="molecule type" value="Genomic_DNA"/>
</dbReference>
<dbReference type="Proteomes" id="UP000254176">
    <property type="component" value="Unassembled WGS sequence"/>
</dbReference>
<gene>
    <name evidence="1" type="ORF">NCTC8554_00692</name>
</gene>
<evidence type="ECO:0000313" key="2">
    <source>
        <dbReference type="Proteomes" id="UP000254176"/>
    </source>
</evidence>
<reference evidence="1 2" key="1">
    <citation type="submission" date="2018-06" db="EMBL/GenBank/DDBJ databases">
        <authorList>
            <consortium name="Pathogen Informatics"/>
            <person name="Doyle S."/>
        </authorList>
    </citation>
    <scope>NUCLEOTIDE SEQUENCE [LARGE SCALE GENOMIC DNA]</scope>
    <source>
        <strain evidence="1 2">NCTC8554</strain>
    </source>
</reference>
<evidence type="ECO:0000313" key="1">
    <source>
        <dbReference type="EMBL" id="SUA19007.1"/>
    </source>
</evidence>
<name>A0A378VS98_NEIME</name>
<accession>A0A378VS98</accession>
<sequence>MNPHGLPLVFGYVRRDGDGVGPLPFGDGGGRFFVWFKIGDVSAFGRASVWNWETPVFDAQASDGVERFGAAVFISNLPFYPVSFAPSVFGDRSKIYNRDFLVVSEGWDSFYQGEGAAKSAGRFRRHLVVERVLPLVFALPLSAKNAKTELPFGFKSEVSYLFFPGLYGSDAGTPRVYSTIQDVRRASLGDVSAAGGAVSVRNAGQRLRQRPHGDDLAFPFPIVFNRTYRVLATVENRFAWGVARVFDPLQKVGRGADFDSLVFGQAWFSHFLRHIEIGQGVIGGFFEQRRTVRVSFGRQYVVLPANSFRRRQFSRNHTVGFPPEIRPLGWDSAAYLTRIVPPGQAVRVDAGMRVRVSFGVSSVRQSVLRVSAWSIPPWVNNWAHVLRNVRQYVRLSEEVQEQIDGMVFGAAYPYNRDRVVRPSRFAAVRWGYTVLLLAGERVVPATLPPPKPGKPSVTNRVRYAAPSGWDGARIPTGAAVWTNGQVLLPPGTDMAVHTRGAYVWKNRRFLRRFRGIEGEAYGTAFAAYAVRHIFQDDGSLSFMIRPPDMRMPSVALLKRYVPVRGTDSAAFGTGVFRIRRNMIAPSWPPDDGGRDFGLAYLKKRNAEVYLHGFGGFAFSDGAAVQYWVRTLGVETFNRHTLGRLTWIGRRVRFIGMGGIGTMRVPDGHDVWTDSTLPFGTKLILLDAWSSEDGASSGSGNGWDSVLFGGTGLTDMSVRDAGGFAPSLFSTGTRFFNNGILVRQGIPVGTAGRCAVSHRHRPIVAKGWRMDFALGRPRVTPHTVWVMYSPPPKAAENNGGGGYHAPSEGIRTGYPYIVFNSGRVEQYAAYPQYRAGKVSGYCLIENARQSVRAKGIFHFRAGWNTFYPYTQYVELFSQGDVNADYMAFGVLKAGFPDVFDWRIAAAGVRFAGFGDQTVRNRNQDVRPAGADMLEAGKSRWNDTPFMWQGLRVGERIPTAIGGGDLLRFGGFGSVSYRNRTVRADGMDMFASEGEARRFDDRMTVRRASGMPPDNRVGRKGEDARPVQFVGVPPFGFAPFGRCDIGNKVRFIRPDGYADQFRKGASVWQR</sequence>